<accession>A0ABV4AI69</accession>
<gene>
    <name evidence="12" type="ORF">AB5I84_04065</name>
</gene>
<dbReference type="EC" id="2.3.1.51" evidence="5 9"/>
<evidence type="ECO:0000256" key="7">
    <source>
        <dbReference type="ARBA" id="ARBA00022679"/>
    </source>
</evidence>
<dbReference type="Pfam" id="PF01553">
    <property type="entry name" value="Acyltransferase"/>
    <property type="match status" value="1"/>
</dbReference>
<evidence type="ECO:0000256" key="9">
    <source>
        <dbReference type="RuleBase" id="RU361267"/>
    </source>
</evidence>
<protein>
    <recommendedName>
        <fullName evidence="6 9">1-acyl-sn-glycerol-3-phosphate acyltransferase</fullName>
        <ecNumber evidence="5 9">2.3.1.51</ecNumber>
    </recommendedName>
</protein>
<dbReference type="SUPFAM" id="SSF69593">
    <property type="entry name" value="Glycerol-3-phosphate (1)-acyltransferase"/>
    <property type="match status" value="1"/>
</dbReference>
<feature type="domain" description="Phospholipid/glycerol acyltransferase" evidence="11">
    <location>
        <begin position="75"/>
        <end position="189"/>
    </location>
</feature>
<keyword evidence="10" id="KW-0472">Membrane</keyword>
<keyword evidence="7 9" id="KW-0808">Transferase</keyword>
<evidence type="ECO:0000256" key="8">
    <source>
        <dbReference type="ARBA" id="ARBA00023315"/>
    </source>
</evidence>
<organism evidence="12 13">
    <name type="scientific">Isoalcanivorax beigongshangi</name>
    <dbReference type="NCBI Taxonomy" id="3238810"/>
    <lineage>
        <taxon>Bacteria</taxon>
        <taxon>Pseudomonadati</taxon>
        <taxon>Pseudomonadota</taxon>
        <taxon>Gammaproteobacteria</taxon>
        <taxon>Oceanospirillales</taxon>
        <taxon>Alcanivoracaceae</taxon>
        <taxon>Isoalcanivorax</taxon>
    </lineage>
</organism>
<evidence type="ECO:0000256" key="5">
    <source>
        <dbReference type="ARBA" id="ARBA00013211"/>
    </source>
</evidence>
<dbReference type="RefSeq" id="WP_369454578.1">
    <property type="nucleotide sequence ID" value="NZ_JBGCUO010000001.1"/>
</dbReference>
<evidence type="ECO:0000256" key="3">
    <source>
        <dbReference type="ARBA" id="ARBA00005189"/>
    </source>
</evidence>
<name>A0ABV4AI69_9GAMM</name>
<keyword evidence="9" id="KW-0443">Lipid metabolism</keyword>
<evidence type="ECO:0000313" key="12">
    <source>
        <dbReference type="EMBL" id="MEY1661320.1"/>
    </source>
</evidence>
<evidence type="ECO:0000256" key="1">
    <source>
        <dbReference type="ARBA" id="ARBA00001141"/>
    </source>
</evidence>
<keyword evidence="9" id="KW-0444">Lipid biosynthesis</keyword>
<evidence type="ECO:0000256" key="6">
    <source>
        <dbReference type="ARBA" id="ARBA00016139"/>
    </source>
</evidence>
<keyword evidence="10" id="KW-0812">Transmembrane</keyword>
<evidence type="ECO:0000259" key="11">
    <source>
        <dbReference type="SMART" id="SM00563"/>
    </source>
</evidence>
<dbReference type="PROSITE" id="PS51257">
    <property type="entry name" value="PROKAR_LIPOPROTEIN"/>
    <property type="match status" value="1"/>
</dbReference>
<dbReference type="CDD" id="cd07989">
    <property type="entry name" value="LPLAT_AGPAT-like"/>
    <property type="match status" value="1"/>
</dbReference>
<dbReference type="SMART" id="SM00563">
    <property type="entry name" value="PlsC"/>
    <property type="match status" value="1"/>
</dbReference>
<proteinExistence type="inferred from homology"/>
<dbReference type="NCBIfam" id="TIGR00530">
    <property type="entry name" value="AGP_acyltrn"/>
    <property type="match status" value="1"/>
</dbReference>
<dbReference type="PANTHER" id="PTHR10434:SF66">
    <property type="entry name" value="PHOSPHOLIPID_GLYCEROL ACYLTRANSFERASE DOMAIN-CONTAINING PROTEIN"/>
    <property type="match status" value="1"/>
</dbReference>
<comment type="catalytic activity">
    <reaction evidence="1 9">
        <text>a 1-acyl-sn-glycero-3-phosphate + an acyl-CoA = a 1,2-diacyl-sn-glycero-3-phosphate + CoA</text>
        <dbReference type="Rhea" id="RHEA:19709"/>
        <dbReference type="ChEBI" id="CHEBI:57287"/>
        <dbReference type="ChEBI" id="CHEBI:57970"/>
        <dbReference type="ChEBI" id="CHEBI:58342"/>
        <dbReference type="ChEBI" id="CHEBI:58608"/>
        <dbReference type="EC" id="2.3.1.51"/>
    </reaction>
</comment>
<comment type="pathway">
    <text evidence="3">Lipid metabolism.</text>
</comment>
<dbReference type="InterPro" id="IPR002123">
    <property type="entry name" value="Plipid/glycerol_acylTrfase"/>
</dbReference>
<keyword evidence="10" id="KW-1133">Transmembrane helix</keyword>
<sequence length="247" mass="27232">MLRLLFIAYVWLAFVPLVVLSTLGFGLACLLTAPFLGPRAAGRLYAVPWARLGLMLSGVTVSVDGREHVDPRQSYVVVANHLSLFDIWVLYGYLDLDVRWVAKQEVRRIPVLGAACVMLGHVFIDRSHPDKAIASIKAAQDTIRDGTCMLFFPEGTRSRNGRLQPFKKGAFKVATEMGLPVLPVMIQGTYEILPPDSVALHPRHVHIGILPALAPQPSTERGVDELMWAAHARIEHGQTEDKLANLA</sequence>
<comment type="similarity">
    <text evidence="4 9">Belongs to the 1-acyl-sn-glycerol-3-phosphate acyltransferase family.</text>
</comment>
<feature type="transmembrane region" description="Helical" evidence="10">
    <location>
        <begin position="6"/>
        <end position="32"/>
    </location>
</feature>
<dbReference type="EMBL" id="JBGCUO010000001">
    <property type="protein sequence ID" value="MEY1661320.1"/>
    <property type="molecule type" value="Genomic_DNA"/>
</dbReference>
<evidence type="ECO:0000313" key="13">
    <source>
        <dbReference type="Proteomes" id="UP001562065"/>
    </source>
</evidence>
<dbReference type="PANTHER" id="PTHR10434">
    <property type="entry name" value="1-ACYL-SN-GLYCEROL-3-PHOSPHATE ACYLTRANSFERASE"/>
    <property type="match status" value="1"/>
</dbReference>
<evidence type="ECO:0000256" key="10">
    <source>
        <dbReference type="SAM" id="Phobius"/>
    </source>
</evidence>
<comment type="pathway">
    <text evidence="2">Phospholipid metabolism; CDP-diacylglycerol biosynthesis; CDP-diacylglycerol from sn-glycerol 3-phosphate: step 2/3.</text>
</comment>
<keyword evidence="13" id="KW-1185">Reference proteome</keyword>
<evidence type="ECO:0000256" key="4">
    <source>
        <dbReference type="ARBA" id="ARBA00008655"/>
    </source>
</evidence>
<reference evidence="12 13" key="1">
    <citation type="submission" date="2024-07" db="EMBL/GenBank/DDBJ databases">
        <authorList>
            <person name="Ren Q."/>
        </authorList>
    </citation>
    <scope>NUCLEOTIDE SEQUENCE [LARGE SCALE GENOMIC DNA]</scope>
    <source>
        <strain evidence="12 13">REN37</strain>
    </source>
</reference>
<evidence type="ECO:0000256" key="2">
    <source>
        <dbReference type="ARBA" id="ARBA00004728"/>
    </source>
</evidence>
<keyword evidence="9" id="KW-0594">Phospholipid biosynthesis</keyword>
<dbReference type="InterPro" id="IPR004552">
    <property type="entry name" value="AGP_acyltrans"/>
</dbReference>
<comment type="caution">
    <text evidence="12">The sequence shown here is derived from an EMBL/GenBank/DDBJ whole genome shotgun (WGS) entry which is preliminary data.</text>
</comment>
<comment type="domain">
    <text evidence="9">The HXXXXD motif is essential for acyltransferase activity and may constitute the binding site for the phosphate moiety of the glycerol-3-phosphate.</text>
</comment>
<dbReference type="Proteomes" id="UP001562065">
    <property type="component" value="Unassembled WGS sequence"/>
</dbReference>
<keyword evidence="9" id="KW-1208">Phospholipid metabolism</keyword>
<keyword evidence="8 9" id="KW-0012">Acyltransferase</keyword>
<dbReference type="GO" id="GO:0016746">
    <property type="term" value="F:acyltransferase activity"/>
    <property type="evidence" value="ECO:0007669"/>
    <property type="project" value="UniProtKB-KW"/>
</dbReference>